<comment type="caution">
    <text evidence="2">The sequence shown here is derived from an EMBL/GenBank/DDBJ whole genome shotgun (WGS) entry which is preliminary data.</text>
</comment>
<dbReference type="Proteomes" id="UP000297475">
    <property type="component" value="Unassembled WGS sequence"/>
</dbReference>
<organism evidence="2 3">
    <name type="scientific">Natronospirillum operosum</name>
    <dbReference type="NCBI Taxonomy" id="2759953"/>
    <lineage>
        <taxon>Bacteria</taxon>
        <taxon>Pseudomonadati</taxon>
        <taxon>Pseudomonadota</taxon>
        <taxon>Gammaproteobacteria</taxon>
        <taxon>Oceanospirillales</taxon>
        <taxon>Natronospirillaceae</taxon>
        <taxon>Natronospirillum</taxon>
    </lineage>
</organism>
<feature type="compositionally biased region" description="Basic and acidic residues" evidence="1">
    <location>
        <begin position="54"/>
        <end position="70"/>
    </location>
</feature>
<dbReference type="EMBL" id="SRMF01000001">
    <property type="protein sequence ID" value="TGG95610.1"/>
    <property type="molecule type" value="Genomic_DNA"/>
</dbReference>
<protein>
    <submittedName>
        <fullName evidence="2">DUF2058 domain-containing protein</fullName>
    </submittedName>
</protein>
<evidence type="ECO:0000313" key="2">
    <source>
        <dbReference type="EMBL" id="TGG95610.1"/>
    </source>
</evidence>
<reference evidence="2 3" key="1">
    <citation type="submission" date="2019-04" db="EMBL/GenBank/DDBJ databases">
        <title>Natronospirillum operosus gen. nov., sp. nov., a haloalkaliphilic satellite isolated from decaying biomass of laboratory culture of cyanobacterium Geitlerinema sp. and proposal of Natronospirillaceae fam. nov. and Saccharospirillaceae fam. nov.</title>
        <authorList>
            <person name="Kevbrin V."/>
            <person name="Boltyanskaya Y."/>
            <person name="Koziaeva V."/>
            <person name="Grouzdev D.S."/>
            <person name="Park M."/>
            <person name="Cho J."/>
        </authorList>
    </citation>
    <scope>NUCLEOTIDE SEQUENCE [LARGE SCALE GENOMIC DNA]</scope>
    <source>
        <strain evidence="2 3">G-116</strain>
    </source>
</reference>
<gene>
    <name evidence="2" type="ORF">E4656_04135</name>
</gene>
<accession>A0A4Z0WEZ7</accession>
<feature type="region of interest" description="Disordered" evidence="1">
    <location>
        <begin position="51"/>
        <end position="70"/>
    </location>
</feature>
<dbReference type="OrthoDB" id="5294470at2"/>
<proteinExistence type="predicted"/>
<dbReference type="InterPro" id="IPR018636">
    <property type="entry name" value="DUF2058"/>
</dbReference>
<feature type="compositionally biased region" description="Basic and acidic residues" evidence="1">
    <location>
        <begin position="15"/>
        <end position="27"/>
    </location>
</feature>
<evidence type="ECO:0000313" key="3">
    <source>
        <dbReference type="Proteomes" id="UP000297475"/>
    </source>
</evidence>
<evidence type="ECO:0000256" key="1">
    <source>
        <dbReference type="SAM" id="MobiDB-lite"/>
    </source>
</evidence>
<feature type="region of interest" description="Disordered" evidence="1">
    <location>
        <begin position="1"/>
        <end position="46"/>
    </location>
</feature>
<name>A0A4Z0WEZ7_9GAMM</name>
<dbReference type="Pfam" id="PF09831">
    <property type="entry name" value="DUF2058"/>
    <property type="match status" value="1"/>
</dbReference>
<sequence>MAKSLADQLKSAGLVDDKKAKKIQQEKRKQKKQQLKGQAAEDDTRARLLLQQAEKVERDRQLNRERKAAEEARAMQAQAKQMLQHNRQPVDGDIRFNFTDPRINKIKRLYVTSEIQDQLAKGRLAICATDDQYVVVPKTIAEKVAERFPEALIFLADPKANEVDEDDPYKDFPIPDDLMW</sequence>
<keyword evidence="3" id="KW-1185">Reference proteome</keyword>
<dbReference type="RefSeq" id="WP_135481418.1">
    <property type="nucleotide sequence ID" value="NZ_SRMF01000001.1"/>
</dbReference>
<dbReference type="AlphaFoldDB" id="A0A4Z0WEZ7"/>